<dbReference type="VEuPathDB" id="CryptoDB:Cvel_20863"/>
<evidence type="ECO:0000313" key="4">
    <source>
        <dbReference type="EMBL" id="CEM25535.1"/>
    </source>
</evidence>
<feature type="compositionally biased region" description="Low complexity" evidence="1">
    <location>
        <begin position="278"/>
        <end position="295"/>
    </location>
</feature>
<keyword evidence="2" id="KW-0472">Membrane</keyword>
<reference evidence="4" key="1">
    <citation type="submission" date="2014-11" db="EMBL/GenBank/DDBJ databases">
        <authorList>
            <person name="Otto D Thomas"/>
            <person name="Naeem Raeece"/>
        </authorList>
    </citation>
    <scope>NUCLEOTIDE SEQUENCE</scope>
</reference>
<dbReference type="GO" id="GO:0005739">
    <property type="term" value="C:mitochondrion"/>
    <property type="evidence" value="ECO:0007669"/>
    <property type="project" value="TreeGrafter"/>
</dbReference>
<keyword evidence="2" id="KW-0812">Transmembrane</keyword>
<dbReference type="PhylomeDB" id="A0A0G4G9H7"/>
<evidence type="ECO:0000256" key="2">
    <source>
        <dbReference type="SAM" id="Phobius"/>
    </source>
</evidence>
<feature type="region of interest" description="Disordered" evidence="1">
    <location>
        <begin position="273"/>
        <end position="316"/>
    </location>
</feature>
<name>A0A0G4G9H7_9ALVE</name>
<dbReference type="PANTHER" id="PTHR21377">
    <property type="entry name" value="PROTEIN FAM210B, MITOCHONDRIAL"/>
    <property type="match status" value="1"/>
</dbReference>
<dbReference type="AlphaFoldDB" id="A0A0G4G9H7"/>
<dbReference type="InterPro" id="IPR045866">
    <property type="entry name" value="FAM210A/B-like"/>
</dbReference>
<dbReference type="Pfam" id="PF06916">
    <property type="entry name" value="FAM210A-B_dom"/>
    <property type="match status" value="1"/>
</dbReference>
<organism evidence="4">
    <name type="scientific">Chromera velia CCMP2878</name>
    <dbReference type="NCBI Taxonomy" id="1169474"/>
    <lineage>
        <taxon>Eukaryota</taxon>
        <taxon>Sar</taxon>
        <taxon>Alveolata</taxon>
        <taxon>Colpodellida</taxon>
        <taxon>Chromeraceae</taxon>
        <taxon>Chromera</taxon>
    </lineage>
</organism>
<gene>
    <name evidence="4" type="ORF">Cvel_20863</name>
</gene>
<dbReference type="EMBL" id="CDMZ01001006">
    <property type="protein sequence ID" value="CEM25535.1"/>
    <property type="molecule type" value="Genomic_DNA"/>
</dbReference>
<evidence type="ECO:0000259" key="3">
    <source>
        <dbReference type="Pfam" id="PF06916"/>
    </source>
</evidence>
<protein>
    <recommendedName>
        <fullName evidence="3">DUF1279 domain-containing protein</fullName>
    </recommendedName>
</protein>
<feature type="domain" description="DUF1279" evidence="3">
    <location>
        <begin position="162"/>
        <end position="251"/>
    </location>
</feature>
<feature type="transmembrane region" description="Helical" evidence="2">
    <location>
        <begin position="166"/>
        <end position="189"/>
    </location>
</feature>
<accession>A0A0G4G9H7</accession>
<sequence>MASRLLSSRLFASQVRFLPGSPTNVFTQRFGTAPSVYQPYRLLNTSRWILSAKKHATETGSKIAQHQRAARKRLVLPSTREFLSVTMRKQLSRLQDRASASRIRYQMNTQLMRDRASSWFQRMRFNSQRFRGALHLRRQRFKDLQERFKKNSTKAAHGIMGLWKKYGWYGVGTYVAVYLGTLAGLYGAVSQGLFTKEHAAQLVERFHLEGHIPMSKLEGVDSAWGRLLLAWIGTKIVEPVRAVVAIGLTPFVARVLRGRGGGRLASAVASRFTRRKGTSSASSSSPSSPTSVSAEVSRKAAGAPAHGKETTPPSPS</sequence>
<evidence type="ECO:0000256" key="1">
    <source>
        <dbReference type="SAM" id="MobiDB-lite"/>
    </source>
</evidence>
<dbReference type="PANTHER" id="PTHR21377:SF0">
    <property type="entry name" value="PROTEIN FAM210B, MITOCHONDRIAL"/>
    <property type="match status" value="1"/>
</dbReference>
<keyword evidence="2" id="KW-1133">Transmembrane helix</keyword>
<dbReference type="InterPro" id="IPR009688">
    <property type="entry name" value="FAM210A/B-like_dom"/>
</dbReference>
<proteinExistence type="predicted"/>